<keyword evidence="3" id="KW-1185">Reference proteome</keyword>
<gene>
    <name evidence="2" type="ORF">N5W20_04340</name>
</gene>
<proteinExistence type="predicted"/>
<sequence>MSHAIKCRLAFASFIALTACSGGQGPSPSKDPRGRWSGALVTEQGQCPDGDNSLLQIEDKTIVFAPAGKSVLLRGERGKSNDVLTASFTHLDTNHKPYRMVFRGHPVGNAIGGIYATPTCRAHIVMTRTHA</sequence>
<evidence type="ECO:0000256" key="1">
    <source>
        <dbReference type="SAM" id="SignalP"/>
    </source>
</evidence>
<reference evidence="2" key="1">
    <citation type="submission" date="2022-10" db="EMBL/GenBank/DDBJ databases">
        <title>Candidatus Kirkpatrella diaphorinas gen. nov., sp. nov., an uncultured endosymbiont identified in a population of Diaphorina citri from Hawaii.</title>
        <authorList>
            <person name="Henry E.M."/>
            <person name="Carlson C.R."/>
            <person name="Kuo Y.-W."/>
        </authorList>
    </citation>
    <scope>NUCLEOTIDE SEQUENCE</scope>
    <source>
        <strain evidence="2">CADCRV1</strain>
    </source>
</reference>
<dbReference type="RefSeq" id="WP_319807685.1">
    <property type="nucleotide sequence ID" value="NZ_CP107052.1"/>
</dbReference>
<evidence type="ECO:0000313" key="2">
    <source>
        <dbReference type="EMBL" id="UYH52090.1"/>
    </source>
</evidence>
<keyword evidence="1" id="KW-0732">Signal</keyword>
<evidence type="ECO:0008006" key="4">
    <source>
        <dbReference type="Google" id="ProtNLM"/>
    </source>
</evidence>
<evidence type="ECO:0000313" key="3">
    <source>
        <dbReference type="Proteomes" id="UP001163831"/>
    </source>
</evidence>
<protein>
    <recommendedName>
        <fullName evidence="4">Lipoprotein</fullName>
    </recommendedName>
</protein>
<feature type="signal peptide" evidence="1">
    <location>
        <begin position="1"/>
        <end position="18"/>
    </location>
</feature>
<dbReference type="PROSITE" id="PS51257">
    <property type="entry name" value="PROKAR_LIPOPROTEIN"/>
    <property type="match status" value="1"/>
</dbReference>
<organism evidence="2 3">
    <name type="scientific">Candidatus Kirkpatrickella diaphorinae</name>
    <dbReference type="NCBI Taxonomy" id="2984322"/>
    <lineage>
        <taxon>Bacteria</taxon>
        <taxon>Pseudomonadati</taxon>
        <taxon>Pseudomonadota</taxon>
        <taxon>Alphaproteobacteria</taxon>
        <taxon>Acetobacterales</taxon>
        <taxon>Acetobacteraceae</taxon>
        <taxon>Candidatus Kirkpatrickella</taxon>
    </lineage>
</organism>
<accession>A0ABY6GMC9</accession>
<dbReference type="Proteomes" id="UP001163831">
    <property type="component" value="Chromosome"/>
</dbReference>
<name>A0ABY6GMC9_9PROT</name>
<feature type="chain" id="PRO_5046840570" description="Lipoprotein" evidence="1">
    <location>
        <begin position="19"/>
        <end position="131"/>
    </location>
</feature>
<dbReference type="EMBL" id="CP107052">
    <property type="protein sequence ID" value="UYH52090.1"/>
    <property type="molecule type" value="Genomic_DNA"/>
</dbReference>